<dbReference type="InterPro" id="IPR029064">
    <property type="entry name" value="Ribosomal_eL30-like_sf"/>
</dbReference>
<sequence>MNQFIHLTRPWTAEQLQGCLSWPSRKKAVGKGDVPTKRPCVLQAGVQTVPTLVENKKAQLVVIAQMWTLLGWLSSSLPGRHCPGSEIGGFLPKLEKAKDKELATKLGHQIEANRMPSKFELWAYGKTHTRLIVSLEQNPHRMDTDTQPFTLLKTNGPFQFTFPILYYLPNSKNGQPVGKDNRLSILFMVGLIHISPLTGLSLWENAFEFTLLIGGIYLEIYGRHELDISRKEREEVLNLVSKICDIGPFDDFLEANQKSYNKPQSSKNKLTFLQIIVYLGGKAMACSLYTVEAMAAASHILRKHRNGPVCIEFYPLLEQPCSQTQLHQEGTDRTALSIDKSLIPVTGDT</sequence>
<gene>
    <name evidence="1" type="ORF">Celaphus_00018088</name>
</gene>
<evidence type="ECO:0000313" key="1">
    <source>
        <dbReference type="EMBL" id="OWK02337.1"/>
    </source>
</evidence>
<dbReference type="EMBL" id="MKHE01000025">
    <property type="protein sequence ID" value="OWK02337.1"/>
    <property type="molecule type" value="Genomic_DNA"/>
</dbReference>
<dbReference type="Proteomes" id="UP000242450">
    <property type="component" value="Chromosome 25"/>
</dbReference>
<proteinExistence type="predicted"/>
<protein>
    <submittedName>
        <fullName evidence="1">Uncharacterized protein</fullName>
    </submittedName>
</protein>
<feature type="non-terminal residue" evidence="1">
    <location>
        <position position="349"/>
    </location>
</feature>
<evidence type="ECO:0000313" key="2">
    <source>
        <dbReference type="Proteomes" id="UP000242450"/>
    </source>
</evidence>
<dbReference type="Gene3D" id="3.30.1330.30">
    <property type="match status" value="1"/>
</dbReference>
<name>A0A212C8L1_CEREH</name>
<accession>A0A212C8L1</accession>
<organism evidence="1 2">
    <name type="scientific">Cervus elaphus hippelaphus</name>
    <name type="common">European red deer</name>
    <dbReference type="NCBI Taxonomy" id="46360"/>
    <lineage>
        <taxon>Eukaryota</taxon>
        <taxon>Metazoa</taxon>
        <taxon>Chordata</taxon>
        <taxon>Craniata</taxon>
        <taxon>Vertebrata</taxon>
        <taxon>Euteleostomi</taxon>
        <taxon>Mammalia</taxon>
        <taxon>Eutheria</taxon>
        <taxon>Laurasiatheria</taxon>
        <taxon>Artiodactyla</taxon>
        <taxon>Ruminantia</taxon>
        <taxon>Pecora</taxon>
        <taxon>Cervidae</taxon>
        <taxon>Cervinae</taxon>
        <taxon>Cervus</taxon>
    </lineage>
</organism>
<keyword evidence="2" id="KW-1185">Reference proteome</keyword>
<reference evidence="1 2" key="1">
    <citation type="journal article" date="2018" name="Mol. Genet. Genomics">
        <title>The red deer Cervus elaphus genome CerEla1.0: sequencing, annotating, genes, and chromosomes.</title>
        <authorList>
            <person name="Bana N.A."/>
            <person name="Nyiri A."/>
            <person name="Nagy J."/>
            <person name="Frank K."/>
            <person name="Nagy T."/>
            <person name="Steger V."/>
            <person name="Schiller M."/>
            <person name="Lakatos P."/>
            <person name="Sugar L."/>
            <person name="Horn P."/>
            <person name="Barta E."/>
            <person name="Orosz L."/>
        </authorList>
    </citation>
    <scope>NUCLEOTIDE SEQUENCE [LARGE SCALE GENOMIC DNA]</scope>
    <source>
        <strain evidence="1">Hungarian</strain>
    </source>
</reference>
<dbReference type="AlphaFoldDB" id="A0A212C8L1"/>
<comment type="caution">
    <text evidence="1">The sequence shown here is derived from an EMBL/GenBank/DDBJ whole genome shotgun (WGS) entry which is preliminary data.</text>
</comment>